<name>A0AAV5VPY4_9BILA</name>
<protein>
    <submittedName>
        <fullName evidence="1">Uncharacterized protein</fullName>
    </submittedName>
</protein>
<sequence>LGVGRSIHVLNDEFVLLRSPGHSRDIDGRTATRLDKTEDGLDTVVLVVGRLHLECNLLLARVDELVGRSTATGRKRADGRISG</sequence>
<keyword evidence="2" id="KW-1185">Reference proteome</keyword>
<comment type="caution">
    <text evidence="1">The sequence shown here is derived from an EMBL/GenBank/DDBJ whole genome shotgun (WGS) entry which is preliminary data.</text>
</comment>
<proteinExistence type="predicted"/>
<organism evidence="1 2">
    <name type="scientific">Pristionchus fissidentatus</name>
    <dbReference type="NCBI Taxonomy" id="1538716"/>
    <lineage>
        <taxon>Eukaryota</taxon>
        <taxon>Metazoa</taxon>
        <taxon>Ecdysozoa</taxon>
        <taxon>Nematoda</taxon>
        <taxon>Chromadorea</taxon>
        <taxon>Rhabditida</taxon>
        <taxon>Rhabditina</taxon>
        <taxon>Diplogasteromorpha</taxon>
        <taxon>Diplogasteroidea</taxon>
        <taxon>Neodiplogasteridae</taxon>
        <taxon>Pristionchus</taxon>
    </lineage>
</organism>
<dbReference type="AlphaFoldDB" id="A0AAV5VPY4"/>
<evidence type="ECO:0000313" key="1">
    <source>
        <dbReference type="EMBL" id="GMT19839.1"/>
    </source>
</evidence>
<reference evidence="1" key="1">
    <citation type="submission" date="2023-10" db="EMBL/GenBank/DDBJ databases">
        <title>Genome assembly of Pristionchus species.</title>
        <authorList>
            <person name="Yoshida K."/>
            <person name="Sommer R.J."/>
        </authorList>
    </citation>
    <scope>NUCLEOTIDE SEQUENCE</scope>
    <source>
        <strain evidence="1">RS5133</strain>
    </source>
</reference>
<feature type="non-terminal residue" evidence="1">
    <location>
        <position position="1"/>
    </location>
</feature>
<accession>A0AAV5VPY4</accession>
<dbReference type="EMBL" id="BTSY01000003">
    <property type="protein sequence ID" value="GMT19839.1"/>
    <property type="molecule type" value="Genomic_DNA"/>
</dbReference>
<gene>
    <name evidence="1" type="ORF">PFISCL1PPCAC_11136</name>
</gene>
<dbReference type="Proteomes" id="UP001432322">
    <property type="component" value="Unassembled WGS sequence"/>
</dbReference>
<evidence type="ECO:0000313" key="2">
    <source>
        <dbReference type="Proteomes" id="UP001432322"/>
    </source>
</evidence>